<proteinExistence type="predicted"/>
<protein>
    <submittedName>
        <fullName evidence="1">Uncharacterized protein</fullName>
    </submittedName>
</protein>
<gene>
    <name evidence="1" type="ORF">Slin15195_G113640</name>
</gene>
<organism evidence="1 2">
    <name type="scientific">Septoria linicola</name>
    <dbReference type="NCBI Taxonomy" id="215465"/>
    <lineage>
        <taxon>Eukaryota</taxon>
        <taxon>Fungi</taxon>
        <taxon>Dikarya</taxon>
        <taxon>Ascomycota</taxon>
        <taxon>Pezizomycotina</taxon>
        <taxon>Dothideomycetes</taxon>
        <taxon>Dothideomycetidae</taxon>
        <taxon>Mycosphaerellales</taxon>
        <taxon>Mycosphaerellaceae</taxon>
        <taxon>Septoria</taxon>
    </lineage>
</organism>
<dbReference type="Proteomes" id="UP001056384">
    <property type="component" value="Chromosome 10"/>
</dbReference>
<evidence type="ECO:0000313" key="1">
    <source>
        <dbReference type="EMBL" id="USW58045.1"/>
    </source>
</evidence>
<dbReference type="AlphaFoldDB" id="A0A9Q9B4F3"/>
<evidence type="ECO:0000313" key="2">
    <source>
        <dbReference type="Proteomes" id="UP001056384"/>
    </source>
</evidence>
<reference evidence="1" key="1">
    <citation type="submission" date="2022-06" db="EMBL/GenBank/DDBJ databases">
        <title>Complete genome sequences of two strains of the flax pathogen Septoria linicola.</title>
        <authorList>
            <person name="Lapalu N."/>
            <person name="Simon A."/>
            <person name="Demenou B."/>
            <person name="Paumier D."/>
            <person name="Guillot M.-P."/>
            <person name="Gout L."/>
            <person name="Valade R."/>
        </authorList>
    </citation>
    <scope>NUCLEOTIDE SEQUENCE</scope>
    <source>
        <strain evidence="1">SE15195</strain>
    </source>
</reference>
<name>A0A9Q9B4F3_9PEZI</name>
<keyword evidence="2" id="KW-1185">Reference proteome</keyword>
<accession>A0A9Q9B4F3</accession>
<dbReference type="EMBL" id="CP099427">
    <property type="protein sequence ID" value="USW58045.1"/>
    <property type="molecule type" value="Genomic_DNA"/>
</dbReference>
<sequence length="261" mass="29152">MANETLTPLDINYECLELQSLLRGRSRTHKAVCNTICNDRPRIELAADAWCELREDFSFPGQLLAPIARHNPGGIISEELPKDKRAIEAFELALAQDLTLRNIVSNSHGVQAVVPPAARPSDYLLAFQSNGVMQGIVARAFENSAEEPRRLHIIGQALFDPRASICPLGRERNHCRCSLDVAYTHPCLCGLAFDLHISTDYSASVQFDVEDFLLFCFQDLRPYPNSWGHTFETVPHLTARRLAVAVCAPRNSSPSFVECYK</sequence>